<feature type="active site" description="Proton donor" evidence="5">
    <location>
        <position position="253"/>
    </location>
</feature>
<dbReference type="SUPFAM" id="SSF52283">
    <property type="entry name" value="Formate/glycerate dehydrogenase catalytic domain-like"/>
    <property type="match status" value="1"/>
</dbReference>
<evidence type="ECO:0000259" key="7">
    <source>
        <dbReference type="Pfam" id="PF11890"/>
    </source>
</evidence>
<reference evidence="9 11" key="2">
    <citation type="submission" date="2019-03" db="EMBL/GenBank/DDBJ databases">
        <title>Genomic Encyclopedia of Archaeal and Bacterial Type Strains, Phase II (KMG-II): from individual species to whole genera.</title>
        <authorList>
            <person name="Goeker M."/>
        </authorList>
    </citation>
    <scope>NUCLEOTIDE SEQUENCE [LARGE SCALE GENOMIC DNA]</scope>
    <source>
        <strain evidence="9 11">DSM 15594</strain>
    </source>
</reference>
<sequence length="376" mass="41576">MRVLADENMPFVQELFGEWAEVITRPGRQLQAADLHDIDALLVRSVTHVNEALLSDARRLSFVGTATIGCDHIDTHLLQQRGIVFASAPGCNKVAVGDYVLAALLRIATHKNWQLKDKTLAVVGAGNTGSEVARRAEGLGMRVWRCDPPRADAGASGLVDYAQALTADVISFHVPITHEGPYATHHLLNAQHIARLNEHQVLINACRGDTWDNQTLLARQQGEKPLTLVMDVWEHEPRLLAELVPHVLIATPHIAGYSLEGKARGTFALYRALCQHIGQPERHSLSDLLPPPGVRAVSLQAAPEQHRLEQLVRLVYDIELDDRRFRRGLASGHAGFFDQLRKEYAERRELGSLLLSDGWVDARLGFKTLASAADNH</sequence>
<feature type="binding site" evidence="5">
    <location>
        <position position="257"/>
    </location>
    <ligand>
        <name>substrate</name>
    </ligand>
</feature>
<dbReference type="Gene3D" id="3.30.1370.170">
    <property type="match status" value="1"/>
</dbReference>
<comment type="function">
    <text evidence="5">Catalyzes the oxidation of erythronate-4-phosphate to 3-hydroxy-2-oxo-4-phosphonooxybutanoate.</text>
</comment>
<evidence type="ECO:0000256" key="3">
    <source>
        <dbReference type="ARBA" id="ARBA00023027"/>
    </source>
</evidence>
<dbReference type="AlphaFoldDB" id="A0A235CLB5"/>
<comment type="similarity">
    <text evidence="5">Belongs to the D-isomer specific 2-hydroxyacid dehydrogenase family. PdxB subfamily.</text>
</comment>
<evidence type="ECO:0000256" key="1">
    <source>
        <dbReference type="ARBA" id="ARBA00022490"/>
    </source>
</evidence>
<dbReference type="EMBL" id="SODO01000001">
    <property type="protein sequence ID" value="TDW62471.1"/>
    <property type="molecule type" value="Genomic_DNA"/>
</dbReference>
<comment type="pathway">
    <text evidence="5">Cofactor biosynthesis; pyridoxine 5'-phosphate biosynthesis; pyridoxine 5'-phosphate from D-erythrose 4-phosphate: step 2/5.</text>
</comment>
<dbReference type="GO" id="GO:0033711">
    <property type="term" value="F:4-phosphoerythronate dehydrogenase activity"/>
    <property type="evidence" value="ECO:0007669"/>
    <property type="project" value="UniProtKB-EC"/>
</dbReference>
<comment type="subunit">
    <text evidence="5">Homodimer.</text>
</comment>
<evidence type="ECO:0000259" key="6">
    <source>
        <dbReference type="Pfam" id="PF02826"/>
    </source>
</evidence>
<feature type="binding site" evidence="5">
    <location>
        <position position="147"/>
    </location>
    <ligand>
        <name>NAD(+)</name>
        <dbReference type="ChEBI" id="CHEBI:57540"/>
    </ligand>
</feature>
<dbReference type="InterPro" id="IPR036291">
    <property type="entry name" value="NAD(P)-bd_dom_sf"/>
</dbReference>
<accession>A0A235CLB5</accession>
<dbReference type="OrthoDB" id="9770208at2"/>
<feature type="binding site" evidence="5">
    <location>
        <position position="231"/>
    </location>
    <ligand>
        <name>NAD(+)</name>
        <dbReference type="ChEBI" id="CHEBI:57540"/>
    </ligand>
</feature>
<dbReference type="InterPro" id="IPR006140">
    <property type="entry name" value="D-isomer_DH_NAD-bd"/>
</dbReference>
<dbReference type="GO" id="GO:0005829">
    <property type="term" value="C:cytosol"/>
    <property type="evidence" value="ECO:0007669"/>
    <property type="project" value="TreeGrafter"/>
</dbReference>
<dbReference type="UniPathway" id="UPA00244">
    <property type="reaction ID" value="UER00310"/>
</dbReference>
<keyword evidence="1 5" id="KW-0963">Cytoplasm</keyword>
<feature type="binding site" evidence="5">
    <location>
        <position position="256"/>
    </location>
    <ligand>
        <name>NAD(+)</name>
        <dbReference type="ChEBI" id="CHEBI:57540"/>
    </ligand>
</feature>
<feature type="domain" description="Erythronate-4-phosphate dehydrogenase dimerisation" evidence="7">
    <location>
        <begin position="288"/>
        <end position="355"/>
    </location>
</feature>
<proteinExistence type="inferred from homology"/>
<dbReference type="RefSeq" id="WP_094277604.1">
    <property type="nucleotide sequence ID" value="NZ_NQJF01000004.1"/>
</dbReference>
<keyword evidence="11" id="KW-1185">Reference proteome</keyword>
<keyword evidence="3 5" id="KW-0520">NAD</keyword>
<organism evidence="8 10">
    <name type="scientific">Oceanimonas baumannii</name>
    <dbReference type="NCBI Taxonomy" id="129578"/>
    <lineage>
        <taxon>Bacteria</taxon>
        <taxon>Pseudomonadati</taxon>
        <taxon>Pseudomonadota</taxon>
        <taxon>Gammaproteobacteria</taxon>
        <taxon>Aeromonadales</taxon>
        <taxon>Aeromonadaceae</taxon>
        <taxon>Oceanimonas</taxon>
    </lineage>
</organism>
<dbReference type="Pfam" id="PF02826">
    <property type="entry name" value="2-Hacid_dh_C"/>
    <property type="match status" value="1"/>
</dbReference>
<comment type="caution">
    <text evidence="5">Lacks conserved residue(s) required for the propagation of feature annotation.</text>
</comment>
<dbReference type="InterPro" id="IPR020921">
    <property type="entry name" value="Erythronate-4-P_DHase"/>
</dbReference>
<dbReference type="InterPro" id="IPR024531">
    <property type="entry name" value="Erythronate-4-P_DHase_dimer"/>
</dbReference>
<evidence type="ECO:0000256" key="2">
    <source>
        <dbReference type="ARBA" id="ARBA00023002"/>
    </source>
</evidence>
<evidence type="ECO:0000313" key="9">
    <source>
        <dbReference type="EMBL" id="TDW62471.1"/>
    </source>
</evidence>
<dbReference type="SUPFAM" id="SSF51735">
    <property type="entry name" value="NAD(P)-binding Rossmann-fold domains"/>
    <property type="match status" value="1"/>
</dbReference>
<feature type="active site" evidence="5">
    <location>
        <position position="207"/>
    </location>
</feature>
<reference evidence="8 10" key="1">
    <citation type="submission" date="2017-08" db="EMBL/GenBank/DDBJ databases">
        <title>Draft Genome Sequence of the Marine Bacterium Oceanimonas baumannii ATCC 700832.</title>
        <authorList>
            <person name="Mcclelland W.D."/>
            <person name="Brennan M.A."/>
            <person name="Trachtenberg A.M."/>
            <person name="Maclea K.S."/>
        </authorList>
    </citation>
    <scope>NUCLEOTIDE SEQUENCE [LARGE SCALE GENOMIC DNA]</scope>
    <source>
        <strain evidence="8 10">ATCC 700832</strain>
    </source>
</reference>
<dbReference type="Proteomes" id="UP000295058">
    <property type="component" value="Unassembled WGS sequence"/>
</dbReference>
<gene>
    <name evidence="5" type="primary">pdxB</name>
    <name evidence="8" type="ORF">B6S09_06035</name>
    <name evidence="9" type="ORF">LY04_00540</name>
</gene>
<dbReference type="Gene3D" id="3.40.50.720">
    <property type="entry name" value="NAD(P)-binding Rossmann-like Domain"/>
    <property type="match status" value="2"/>
</dbReference>
<evidence type="ECO:0000256" key="5">
    <source>
        <dbReference type="HAMAP-Rule" id="MF_01825"/>
    </source>
</evidence>
<evidence type="ECO:0000313" key="11">
    <source>
        <dbReference type="Proteomes" id="UP000295058"/>
    </source>
</evidence>
<dbReference type="EMBL" id="NQJF01000004">
    <property type="protein sequence ID" value="OYD25236.1"/>
    <property type="molecule type" value="Genomic_DNA"/>
</dbReference>
<evidence type="ECO:0000313" key="8">
    <source>
        <dbReference type="EMBL" id="OYD25236.1"/>
    </source>
</evidence>
<feature type="binding site" evidence="5">
    <location>
        <position position="45"/>
    </location>
    <ligand>
        <name>substrate</name>
    </ligand>
</feature>
<dbReference type="GO" id="GO:0046983">
    <property type="term" value="F:protein dimerization activity"/>
    <property type="evidence" value="ECO:0007669"/>
    <property type="project" value="InterPro"/>
</dbReference>
<feature type="active site" evidence="5">
    <location>
        <position position="236"/>
    </location>
</feature>
<protein>
    <recommendedName>
        <fullName evidence="5">Erythronate-4-phosphate dehydrogenase</fullName>
        <ecNumber evidence="5">1.1.1.290</ecNumber>
    </recommendedName>
</protein>
<comment type="subcellular location">
    <subcellularLocation>
        <location evidence="5">Cytoplasm</location>
    </subcellularLocation>
</comment>
<keyword evidence="2 5" id="KW-0560">Oxidoreductase</keyword>
<dbReference type="HAMAP" id="MF_01825">
    <property type="entry name" value="PdxB"/>
    <property type="match status" value="1"/>
</dbReference>
<dbReference type="EC" id="1.1.1.290" evidence="5"/>
<dbReference type="PANTHER" id="PTHR42938:SF9">
    <property type="entry name" value="FORMATE DEHYDROGENASE 1"/>
    <property type="match status" value="1"/>
</dbReference>
<dbReference type="Proteomes" id="UP000243640">
    <property type="component" value="Unassembled WGS sequence"/>
</dbReference>
<feature type="domain" description="D-isomer specific 2-hydroxyacid dehydrogenase NAD-binding" evidence="6">
    <location>
        <begin position="112"/>
        <end position="255"/>
    </location>
</feature>
<evidence type="ECO:0000256" key="4">
    <source>
        <dbReference type="ARBA" id="ARBA00023096"/>
    </source>
</evidence>
<dbReference type="Pfam" id="PF11890">
    <property type="entry name" value="DUF3410"/>
    <property type="match status" value="1"/>
</dbReference>
<comment type="caution">
    <text evidence="8">The sequence shown here is derived from an EMBL/GenBank/DDBJ whole genome shotgun (WGS) entry which is preliminary data.</text>
</comment>
<feature type="binding site" evidence="5">
    <location>
        <position position="67"/>
    </location>
    <ligand>
        <name>substrate</name>
    </ligand>
</feature>
<dbReference type="GO" id="GO:0036001">
    <property type="term" value="P:'de novo' pyridoxal 5'-phosphate biosynthetic process"/>
    <property type="evidence" value="ECO:0007669"/>
    <property type="project" value="TreeGrafter"/>
</dbReference>
<comment type="catalytic activity">
    <reaction evidence="5">
        <text>4-phospho-D-erythronate + NAD(+) = (R)-3-hydroxy-2-oxo-4-phosphooxybutanoate + NADH + H(+)</text>
        <dbReference type="Rhea" id="RHEA:18829"/>
        <dbReference type="ChEBI" id="CHEBI:15378"/>
        <dbReference type="ChEBI" id="CHEBI:57540"/>
        <dbReference type="ChEBI" id="CHEBI:57945"/>
        <dbReference type="ChEBI" id="CHEBI:58538"/>
        <dbReference type="ChEBI" id="CHEBI:58766"/>
        <dbReference type="EC" id="1.1.1.290"/>
    </reaction>
</comment>
<name>A0A235CLB5_9GAMM</name>
<evidence type="ECO:0000313" key="10">
    <source>
        <dbReference type="Proteomes" id="UP000243640"/>
    </source>
</evidence>
<keyword evidence="4 5" id="KW-0664">Pyridoxine biosynthesis</keyword>
<dbReference type="GO" id="GO:0051287">
    <property type="term" value="F:NAD binding"/>
    <property type="evidence" value="ECO:0007669"/>
    <property type="project" value="InterPro"/>
</dbReference>
<dbReference type="PANTHER" id="PTHR42938">
    <property type="entry name" value="FORMATE DEHYDROGENASE 1"/>
    <property type="match status" value="1"/>
</dbReference>
<dbReference type="CDD" id="cd12158">
    <property type="entry name" value="ErythrP_dh"/>
    <property type="match status" value="1"/>
</dbReference>
<dbReference type="InterPro" id="IPR038251">
    <property type="entry name" value="PdxB_dimer_sf"/>
</dbReference>
<dbReference type="GO" id="GO:0008615">
    <property type="term" value="P:pyridoxine biosynthetic process"/>
    <property type="evidence" value="ECO:0007669"/>
    <property type="project" value="UniProtKB-UniRule"/>
</dbReference>